<name>A0A7S4HQ09_9STRA</name>
<proteinExistence type="predicted"/>
<dbReference type="InterPro" id="IPR029016">
    <property type="entry name" value="GAF-like_dom_sf"/>
</dbReference>
<organism evidence="2">
    <name type="scientific">Odontella aurita</name>
    <dbReference type="NCBI Taxonomy" id="265563"/>
    <lineage>
        <taxon>Eukaryota</taxon>
        <taxon>Sar</taxon>
        <taxon>Stramenopiles</taxon>
        <taxon>Ochrophyta</taxon>
        <taxon>Bacillariophyta</taxon>
        <taxon>Mediophyceae</taxon>
        <taxon>Biddulphiophycidae</taxon>
        <taxon>Eupodiscales</taxon>
        <taxon>Odontellaceae</taxon>
        <taxon>Odontella</taxon>
    </lineage>
</organism>
<sequence length="736" mass="80045">MNAAPVPIPGVAAVASSTTEDMIQCRRCSYPGCDVRVTGCGCSLHSRCIPFPPTLPMTHCPHCNRPSEGLVLYAMSFREIDEARRAAAANPNSGKRSRKRKDPSRQDDGRDHDKFDDPAGLRTGRWTGEEMSYTDELIAKFTSGQLPLVEGIKLNDFLASMLKSKQSRLTKKMKNANLSSKSFKRTTGYIANVQDAQEFSRFEDAFLRSIQSERERAEIRFHIQKEWRELFSSFCVSIGQTLDADAWLSSVEEMDRRASQAKEVARSARRKLMMGYALSQDIQNPDNGVFIERSASGGRSVGSHDHSDSDPGGPRVGGGANGRKSVNAANAERLRNYQHASPFLSKVVGYLKKCGVPFEHVDAWVPSFVPGEGGTVGGNNADSKCRLCFAGFATGDYLVRSGLNGNSSQSLAMEDQFSLVAFGEYSQKFSFNVGCGLPGRVYQSGVPTWEQSVQNAPHHHFERCGGALQWGIKTVVGLPIPSPNVGRIVLVLYSREDREKDQQLVGKLCEEFSKFMPTPKWKLVVDIGKPAAPVPAVEQQQSAPAAAGQPSAPAGQATGPGGAKDPRVDELVSLLGEHMPSDPSSPFASYMQGFMSLRLMLLRSSRTREDEDIVQTLLSSYSSYSAAGRTKSDIAAMLARDFLFLQQQQPQVQVQAPPPQQIQQAPPPPQQVPQAQLPQQHQQVMPVPAPAHAHGGQAPSPVQWQTGGPVAPAAAPVAGQNSSSWQHYAQQGMPPS</sequence>
<gene>
    <name evidence="2" type="ORF">OAUR00152_LOCUS2612</name>
</gene>
<protein>
    <submittedName>
        <fullName evidence="2">Uncharacterized protein</fullName>
    </submittedName>
</protein>
<feature type="region of interest" description="Disordered" evidence="1">
    <location>
        <begin position="535"/>
        <end position="567"/>
    </location>
</feature>
<evidence type="ECO:0000256" key="1">
    <source>
        <dbReference type="SAM" id="MobiDB-lite"/>
    </source>
</evidence>
<evidence type="ECO:0000313" key="2">
    <source>
        <dbReference type="EMBL" id="CAE2205873.1"/>
    </source>
</evidence>
<feature type="compositionally biased region" description="Polar residues" evidence="1">
    <location>
        <begin position="720"/>
        <end position="729"/>
    </location>
</feature>
<dbReference type="Gene3D" id="3.30.450.40">
    <property type="match status" value="1"/>
</dbReference>
<feature type="compositionally biased region" description="Low complexity" evidence="1">
    <location>
        <begin position="707"/>
        <end position="719"/>
    </location>
</feature>
<accession>A0A7S4HQ09</accession>
<feature type="region of interest" description="Disordered" evidence="1">
    <location>
        <begin position="649"/>
        <end position="736"/>
    </location>
</feature>
<dbReference type="PANTHER" id="PTHR35213">
    <property type="entry name" value="RING-TYPE DOMAIN-CONTAINING PROTEIN-RELATED"/>
    <property type="match status" value="1"/>
</dbReference>
<dbReference type="PANTHER" id="PTHR35213:SF3">
    <property type="entry name" value="MYB-LIKE DOMAIN-CONTAINING PROTEIN"/>
    <property type="match status" value="1"/>
</dbReference>
<feature type="compositionally biased region" description="Pro residues" evidence="1">
    <location>
        <begin position="656"/>
        <end position="671"/>
    </location>
</feature>
<feature type="compositionally biased region" description="Low complexity" evidence="1">
    <location>
        <begin position="539"/>
        <end position="557"/>
    </location>
</feature>
<dbReference type="EMBL" id="HBKQ01003837">
    <property type="protein sequence ID" value="CAE2205873.1"/>
    <property type="molecule type" value="Transcribed_RNA"/>
</dbReference>
<dbReference type="AlphaFoldDB" id="A0A7S4HQ09"/>
<feature type="compositionally biased region" description="Basic and acidic residues" evidence="1">
    <location>
        <begin position="103"/>
        <end position="119"/>
    </location>
</feature>
<feature type="region of interest" description="Disordered" evidence="1">
    <location>
        <begin position="85"/>
        <end position="123"/>
    </location>
</feature>
<feature type="region of interest" description="Disordered" evidence="1">
    <location>
        <begin position="288"/>
        <end position="324"/>
    </location>
</feature>
<reference evidence="2" key="1">
    <citation type="submission" date="2021-01" db="EMBL/GenBank/DDBJ databases">
        <authorList>
            <person name="Corre E."/>
            <person name="Pelletier E."/>
            <person name="Niang G."/>
            <person name="Scheremetjew M."/>
            <person name="Finn R."/>
            <person name="Kale V."/>
            <person name="Holt S."/>
            <person name="Cochrane G."/>
            <person name="Meng A."/>
            <person name="Brown T."/>
            <person name="Cohen L."/>
        </authorList>
    </citation>
    <scope>NUCLEOTIDE SEQUENCE</scope>
    <source>
        <strain evidence="2">Isolate 1302-5</strain>
    </source>
</reference>
<feature type="compositionally biased region" description="Low complexity" evidence="1">
    <location>
        <begin position="672"/>
        <end position="699"/>
    </location>
</feature>